<dbReference type="EMBL" id="CM056744">
    <property type="protein sequence ID" value="KAJ8664768.1"/>
    <property type="molecule type" value="Genomic_DNA"/>
</dbReference>
<name>A0ACC2N1C1_9HYME</name>
<keyword evidence="2" id="KW-1185">Reference proteome</keyword>
<sequence>MHQSPLECCLLLLVFLGALSISDGFLRTYDCLRGSRCERSSSPIIERRPRRQLGSTQHLSLQACRLACSPSAGLWPIPTGPISTSSNYLVIDPKSFQFLYVNDLDDDAKTFMSEATERFMGSIYATCGPNCQPSNINVAVHLKIENSNLELDWKTNEGYDLGVSSSGSAISVLVSAQTVFGALHGLETLSQLVARVPVIANNETVSEYERQHKRQHQLVMLDEVSVRDKPVFAHRGLLIDTGRNFLPVRDILRTIDALASVKMNVLHWHATDTQSFPLEIRSVPQMALYGAYGPDKIYTVEDMQAVTKYAKARGIRVILEIDSPSHAGAGWDWGESVGLGNLSVCVNQQPWRSYCIQPPCGQLNPINPNTFVVFRSMYEDLLKTFGRNQLMHLGGDELFINCWNSTDEVVAGMSAQGLGRNFEDFLRIWSDLHNQQIKILDEESNDHKNSKVILWSSHLTTPEWIQTYLNKSRFIIQTWVEANKTLNKELLDLGYQLIISTKDAWYLDHGFWGITKYHTWRDAYKNQIPQHPGVLGGEACMWGEYVFGSTLDSRVWPRTAAVAERLWSDPSNLNTEKVEPRLQAHIYRLNLKKIYPEAIAPEWCNQHEGQCL</sequence>
<comment type="caution">
    <text evidence="1">The sequence shown here is derived from an EMBL/GenBank/DDBJ whole genome shotgun (WGS) entry which is preliminary data.</text>
</comment>
<proteinExistence type="predicted"/>
<organism evidence="1 2">
    <name type="scientific">Eretmocerus hayati</name>
    <dbReference type="NCBI Taxonomy" id="131215"/>
    <lineage>
        <taxon>Eukaryota</taxon>
        <taxon>Metazoa</taxon>
        <taxon>Ecdysozoa</taxon>
        <taxon>Arthropoda</taxon>
        <taxon>Hexapoda</taxon>
        <taxon>Insecta</taxon>
        <taxon>Pterygota</taxon>
        <taxon>Neoptera</taxon>
        <taxon>Endopterygota</taxon>
        <taxon>Hymenoptera</taxon>
        <taxon>Apocrita</taxon>
        <taxon>Proctotrupomorpha</taxon>
        <taxon>Chalcidoidea</taxon>
        <taxon>Aphelinidae</taxon>
        <taxon>Aphelininae</taxon>
        <taxon>Eretmocerus</taxon>
    </lineage>
</organism>
<reference evidence="1" key="1">
    <citation type="submission" date="2023-04" db="EMBL/GenBank/DDBJ databases">
        <title>A chromosome-level genome assembly of the parasitoid wasp Eretmocerus hayati.</title>
        <authorList>
            <person name="Zhong Y."/>
            <person name="Liu S."/>
            <person name="Liu Y."/>
        </authorList>
    </citation>
    <scope>NUCLEOTIDE SEQUENCE</scope>
    <source>
        <strain evidence="1">ZJU_SS_LIU_2023</strain>
    </source>
</reference>
<evidence type="ECO:0000313" key="2">
    <source>
        <dbReference type="Proteomes" id="UP001239111"/>
    </source>
</evidence>
<accession>A0ACC2N1C1</accession>
<protein>
    <submittedName>
        <fullName evidence="1">Uncharacterized protein</fullName>
    </submittedName>
</protein>
<evidence type="ECO:0000313" key="1">
    <source>
        <dbReference type="EMBL" id="KAJ8664768.1"/>
    </source>
</evidence>
<gene>
    <name evidence="1" type="ORF">QAD02_006430</name>
</gene>
<dbReference type="Proteomes" id="UP001239111">
    <property type="component" value="Chromosome 4"/>
</dbReference>